<keyword evidence="3" id="KW-0677">Repeat</keyword>
<keyword evidence="2" id="KW-0808">Transferase</keyword>
<dbReference type="AlphaFoldDB" id="A0A9X1HLB1"/>
<dbReference type="InterPro" id="IPR011004">
    <property type="entry name" value="Trimer_LpxA-like_sf"/>
</dbReference>
<dbReference type="EMBL" id="JAIXNE010000001">
    <property type="protein sequence ID" value="MCA6074001.1"/>
    <property type="molecule type" value="Genomic_DNA"/>
</dbReference>
<dbReference type="InterPro" id="IPR050179">
    <property type="entry name" value="Trans_hexapeptide_repeat"/>
</dbReference>
<dbReference type="InterPro" id="IPR001451">
    <property type="entry name" value="Hexapep"/>
</dbReference>
<name>A0A9X1HLB1_9BACT</name>
<keyword evidence="7" id="KW-1185">Reference proteome</keyword>
<sequence>MDKPVIILGANSLARAAKSIFESNDIVTYGFLDDEEKLIGTEIDNVVVLGKTTDDGFLKLIGKKCEAFVASDDNKVRKFMVNLLTEKRKMMPVNAIHRTAFIDPSVHLSHGTFINMNVHIGVNAKIGNHCILNSGVTLDHGVQLGDYVQVGAGSTINEGVTISDEAFIGSGVTIVSGVTIGKGARVGAGSVVISSVAAGKTVFGNPAAEINR</sequence>
<comment type="similarity">
    <text evidence="1">Belongs to the transferase hexapeptide repeat family.</text>
</comment>
<dbReference type="RefSeq" id="WP_225697108.1">
    <property type="nucleotide sequence ID" value="NZ_JAIXNE010000001.1"/>
</dbReference>
<evidence type="ECO:0000256" key="1">
    <source>
        <dbReference type="ARBA" id="ARBA00007274"/>
    </source>
</evidence>
<evidence type="ECO:0000313" key="7">
    <source>
        <dbReference type="Proteomes" id="UP001139409"/>
    </source>
</evidence>
<dbReference type="Pfam" id="PF00132">
    <property type="entry name" value="Hexapep"/>
    <property type="match status" value="2"/>
</dbReference>
<evidence type="ECO:0000256" key="2">
    <source>
        <dbReference type="ARBA" id="ARBA00022679"/>
    </source>
</evidence>
<evidence type="ECO:0000313" key="6">
    <source>
        <dbReference type="EMBL" id="MCA6074001.1"/>
    </source>
</evidence>
<dbReference type="Proteomes" id="UP001139409">
    <property type="component" value="Unassembled WGS sequence"/>
</dbReference>
<accession>A0A9X1HLB1</accession>
<dbReference type="CDD" id="cd03360">
    <property type="entry name" value="LbH_AT_putative"/>
    <property type="match status" value="1"/>
</dbReference>
<proteinExistence type="inferred from homology"/>
<protein>
    <submittedName>
        <fullName evidence="6">Acetyltransferase</fullName>
    </submittedName>
</protein>
<dbReference type="PANTHER" id="PTHR43300:SF7">
    <property type="entry name" value="UDP-N-ACETYLBACILLOSAMINE N-ACETYLTRANSFERASE"/>
    <property type="match status" value="1"/>
</dbReference>
<gene>
    <name evidence="6" type="ORF">LDX50_03930</name>
</gene>
<dbReference type="GO" id="GO:0016746">
    <property type="term" value="F:acyltransferase activity"/>
    <property type="evidence" value="ECO:0007669"/>
    <property type="project" value="UniProtKB-KW"/>
</dbReference>
<dbReference type="InterPro" id="IPR018357">
    <property type="entry name" value="Hexapep_transf_CS"/>
</dbReference>
<dbReference type="InterPro" id="IPR020019">
    <property type="entry name" value="AcTrfase_PglD-like"/>
</dbReference>
<organism evidence="6 7">
    <name type="scientific">Fulvivirga sedimenti</name>
    <dbReference type="NCBI Taxonomy" id="2879465"/>
    <lineage>
        <taxon>Bacteria</taxon>
        <taxon>Pseudomonadati</taxon>
        <taxon>Bacteroidota</taxon>
        <taxon>Cytophagia</taxon>
        <taxon>Cytophagales</taxon>
        <taxon>Fulvivirgaceae</taxon>
        <taxon>Fulvivirga</taxon>
    </lineage>
</organism>
<evidence type="ECO:0000256" key="3">
    <source>
        <dbReference type="ARBA" id="ARBA00022737"/>
    </source>
</evidence>
<dbReference type="Gene3D" id="3.40.50.20">
    <property type="match status" value="1"/>
</dbReference>
<feature type="binding site" evidence="5">
    <location>
        <begin position="33"/>
        <end position="34"/>
    </location>
    <ligand>
        <name>substrate</name>
    </ligand>
</feature>
<reference evidence="6" key="1">
    <citation type="submission" date="2021-09" db="EMBL/GenBank/DDBJ databases">
        <title>Fulvivirga sp. isolated from coastal sediment.</title>
        <authorList>
            <person name="Yu H."/>
        </authorList>
    </citation>
    <scope>NUCLEOTIDE SEQUENCE</scope>
    <source>
        <strain evidence="6">1062</strain>
    </source>
</reference>
<dbReference type="Gene3D" id="2.160.10.10">
    <property type="entry name" value="Hexapeptide repeat proteins"/>
    <property type="match status" value="1"/>
</dbReference>
<dbReference type="NCBIfam" id="TIGR03570">
    <property type="entry name" value="NeuD_NnaD"/>
    <property type="match status" value="1"/>
</dbReference>
<comment type="caution">
    <text evidence="6">The sequence shown here is derived from an EMBL/GenBank/DDBJ whole genome shotgun (WGS) entry which is preliminary data.</text>
</comment>
<dbReference type="PROSITE" id="PS00101">
    <property type="entry name" value="HEXAPEP_TRANSFERASES"/>
    <property type="match status" value="1"/>
</dbReference>
<dbReference type="PANTHER" id="PTHR43300">
    <property type="entry name" value="ACETYLTRANSFERASE"/>
    <property type="match status" value="1"/>
</dbReference>
<dbReference type="SUPFAM" id="SSF51161">
    <property type="entry name" value="Trimeric LpxA-like enzymes"/>
    <property type="match status" value="1"/>
</dbReference>
<evidence type="ECO:0000256" key="4">
    <source>
        <dbReference type="ARBA" id="ARBA00023315"/>
    </source>
</evidence>
<evidence type="ECO:0000256" key="5">
    <source>
        <dbReference type="PIRSR" id="PIRSR620019-2"/>
    </source>
</evidence>
<keyword evidence="4" id="KW-0012">Acyltransferase</keyword>